<gene>
    <name evidence="2" type="ORF">SAMN04487772_10485</name>
</gene>
<dbReference type="AlphaFoldDB" id="A0A1H9ZUA9"/>
<evidence type="ECO:0000313" key="3">
    <source>
        <dbReference type="Proteomes" id="UP000199800"/>
    </source>
</evidence>
<protein>
    <recommendedName>
        <fullName evidence="4">DUF5057 domain-containing protein</fullName>
    </recommendedName>
</protein>
<evidence type="ECO:0000313" key="2">
    <source>
        <dbReference type="EMBL" id="SES84417.1"/>
    </source>
</evidence>
<keyword evidence="1" id="KW-1133">Transmembrane helix</keyword>
<evidence type="ECO:0000256" key="1">
    <source>
        <dbReference type="SAM" id="Phobius"/>
    </source>
</evidence>
<accession>A0A1H9ZUA9</accession>
<evidence type="ECO:0008006" key="4">
    <source>
        <dbReference type="Google" id="ProtNLM"/>
    </source>
</evidence>
<dbReference type="RefSeq" id="WP_092476615.1">
    <property type="nucleotide sequence ID" value="NZ_FOHN01000004.1"/>
</dbReference>
<sequence length="1172" mass="131022">MLKRLNRHRKEITVCAACLVVIVLLAVTVQSWLPTVVSQKAKERKVPISGSYDADALNLDDVPAYRTDAKFKILEIVPYRGMAEIGYGIAGEEPVDIRKISEQDARGDLAQILHNTNSVLKWDSARKQLRNQNALVKTTLKEALQLSDKQTQEYITNKWVDVLVVEPAQINANPALIQESDYVYLHDDFAKGNNDYFNRLLMLYEKYSYRALKGTLTRTYYNSGKYPVFKTGSNSTDLSMDVVEKLYTFALLDEKSLTIPGYTLKGEMEGHTNIQKLGYAISVTVYLQNEKYINAEKAHDKLFVDSHKTGWNDFWNIKELVRYLTPGKSSQWDALVAKVENGYSDSVNNDFVGNYYDTTVCAFAHGAGEQSSLLSKIALSDSLRNRIPVTGDEKWCENVGNDSRDVAITIYNQYCPELRVLDVEPDNKFTLDKMDVKTWLPADIRLKIHVVKMTMSEFIGIVEDLNSEYDMIYFGSNVDKMMGTNIYYTGIQVDTEDNLSFAQGTGVNGDAFRYSGNDITDRMADKVKAFMDAGYPVAYASNLLDSGKLSRGIKIYDFLCSEKAGKDRMFSVSDKFAIQDSKGNRLLSRANVLLGKPQIWDTDPKGVQEYSEGGSASITTSGLAGLEINVRHASGSYGAYLYVDGDHNGIYNEWEQKNGNYVRNENYEDAIWHVTFTAGNTVTVSGAVIPKSAMKGVVSVKLEIVKLNAGKPTGVRSCKIWNLKCSGSKEQIKVLQLSDFTKYPSMDLSSSSTQASQFKRFALSGAVTDRFKIDVEAKDIMTTDFKDPDIFNIDDYDVILVGFIDSNKKLADPDGLLNKLAIAAGKGKGIIFTQDALTYYNDTADARHWGTNMNYKVRSLLGLDRYGAFKEGEAVADSMKMAFTYSVISKFSNSKYFNGLSSDIESTNAISRINEAKVARYPYVIEMDAAKKTRGFHAKSGIYQTDVEQKGMPAVNGVAYFCLDGDGSNNPYSVSPRDVRNNYYLWRNDSVFYSGISAESFNGNYDNEVKLFVNTIISAYGLVRSVDLNVTNLHEVNDFAGGKAYILYGDVDFKADKVLGKKDVEFNLTTSGMSSPVLKLSFYSADGDGNIVSGPLEMYKNNKRFLDDDSALEEKEFCVSTEVDYIYEYPFKYLNEGSNVNIIMKVTATEKGKTITDSVLIKALRRSMFDLD</sequence>
<dbReference type="Proteomes" id="UP000199800">
    <property type="component" value="Unassembled WGS sequence"/>
</dbReference>
<keyword evidence="1" id="KW-0812">Transmembrane</keyword>
<dbReference type="STRING" id="29364.SAMN04487772_10485"/>
<name>A0A1H9ZUA9_9FIRM</name>
<keyword evidence="3" id="KW-1185">Reference proteome</keyword>
<dbReference type="EMBL" id="FOHN01000004">
    <property type="protein sequence ID" value="SES84417.1"/>
    <property type="molecule type" value="Genomic_DNA"/>
</dbReference>
<reference evidence="2 3" key="1">
    <citation type="submission" date="2016-10" db="EMBL/GenBank/DDBJ databases">
        <authorList>
            <person name="de Groot N.N."/>
        </authorList>
    </citation>
    <scope>NUCLEOTIDE SEQUENCE [LARGE SCALE GENOMIC DNA]</scope>
    <source>
        <strain evidence="2 3">DSM 1801</strain>
    </source>
</reference>
<feature type="transmembrane region" description="Helical" evidence="1">
    <location>
        <begin position="12"/>
        <end position="33"/>
    </location>
</feature>
<dbReference type="OrthoDB" id="38701at2"/>
<organism evidence="2 3">
    <name type="scientific">[Clostridium] polysaccharolyticum</name>
    <dbReference type="NCBI Taxonomy" id="29364"/>
    <lineage>
        <taxon>Bacteria</taxon>
        <taxon>Bacillati</taxon>
        <taxon>Bacillota</taxon>
        <taxon>Clostridia</taxon>
        <taxon>Lachnospirales</taxon>
        <taxon>Lachnospiraceae</taxon>
    </lineage>
</organism>
<keyword evidence="1" id="KW-0472">Membrane</keyword>
<proteinExistence type="predicted"/>